<proteinExistence type="predicted"/>
<reference evidence="1" key="1">
    <citation type="submission" date="2024-09" db="EMBL/GenBank/DDBJ databases">
        <title>Black Yeasts Isolated from many extreme environments.</title>
        <authorList>
            <person name="Coleine C."/>
            <person name="Stajich J.E."/>
            <person name="Selbmann L."/>
        </authorList>
    </citation>
    <scope>NUCLEOTIDE SEQUENCE</scope>
    <source>
        <strain evidence="1">CCFEE 5737</strain>
    </source>
</reference>
<protein>
    <submittedName>
        <fullName evidence="1">Uncharacterized protein</fullName>
    </submittedName>
</protein>
<accession>A0ACC3D878</accession>
<sequence length="69" mass="7478">MVAAGVRAELLFSKMEDLGVETEDIVIVEGEESTTTAVDSAPPEQEPETETERPSKKLKPTEASDDLDD</sequence>
<gene>
    <name evidence="1" type="ORF">LTS18_000740</name>
</gene>
<dbReference type="EMBL" id="JAWDJW010006867">
    <property type="protein sequence ID" value="KAK3063392.1"/>
    <property type="molecule type" value="Genomic_DNA"/>
</dbReference>
<comment type="caution">
    <text evidence="1">The sequence shown here is derived from an EMBL/GenBank/DDBJ whole genome shotgun (WGS) entry which is preliminary data.</text>
</comment>
<evidence type="ECO:0000313" key="1">
    <source>
        <dbReference type="EMBL" id="KAK3063392.1"/>
    </source>
</evidence>
<organism evidence="1 2">
    <name type="scientific">Coniosporium uncinatum</name>
    <dbReference type="NCBI Taxonomy" id="93489"/>
    <lineage>
        <taxon>Eukaryota</taxon>
        <taxon>Fungi</taxon>
        <taxon>Dikarya</taxon>
        <taxon>Ascomycota</taxon>
        <taxon>Pezizomycotina</taxon>
        <taxon>Dothideomycetes</taxon>
        <taxon>Dothideomycetes incertae sedis</taxon>
        <taxon>Coniosporium</taxon>
    </lineage>
</organism>
<name>A0ACC3D878_9PEZI</name>
<feature type="non-terminal residue" evidence="1">
    <location>
        <position position="69"/>
    </location>
</feature>
<evidence type="ECO:0000313" key="2">
    <source>
        <dbReference type="Proteomes" id="UP001186974"/>
    </source>
</evidence>
<keyword evidence="2" id="KW-1185">Reference proteome</keyword>
<dbReference type="Proteomes" id="UP001186974">
    <property type="component" value="Unassembled WGS sequence"/>
</dbReference>